<gene>
    <name evidence="2" type="ORF">PTKU64_29300</name>
</gene>
<dbReference type="InterPro" id="IPR010982">
    <property type="entry name" value="Lambda_DNA-bd_dom_sf"/>
</dbReference>
<dbReference type="InterPro" id="IPR000843">
    <property type="entry name" value="HTH_LacI"/>
</dbReference>
<dbReference type="Pfam" id="PF00356">
    <property type="entry name" value="LacI"/>
    <property type="match status" value="1"/>
</dbReference>
<proteinExistence type="predicted"/>
<keyword evidence="3" id="KW-1185">Reference proteome</keyword>
<evidence type="ECO:0000313" key="2">
    <source>
        <dbReference type="EMBL" id="BCZ79255.1"/>
    </source>
</evidence>
<evidence type="ECO:0000313" key="3">
    <source>
        <dbReference type="Proteomes" id="UP001319874"/>
    </source>
</evidence>
<dbReference type="SUPFAM" id="SSF47413">
    <property type="entry name" value="lambda repressor-like DNA-binding domains"/>
    <property type="match status" value="1"/>
</dbReference>
<evidence type="ECO:0000259" key="1">
    <source>
        <dbReference type="Pfam" id="PF00356"/>
    </source>
</evidence>
<protein>
    <recommendedName>
        <fullName evidence="1">HTH lacI-type domain-containing protein</fullName>
    </recommendedName>
</protein>
<organism evidence="2 3">
    <name type="scientific">Paraburkholderia terrae</name>
    <dbReference type="NCBI Taxonomy" id="311230"/>
    <lineage>
        <taxon>Bacteria</taxon>
        <taxon>Pseudomonadati</taxon>
        <taxon>Pseudomonadota</taxon>
        <taxon>Betaproteobacteria</taxon>
        <taxon>Burkholderiales</taxon>
        <taxon>Burkholderiaceae</taxon>
        <taxon>Paraburkholderia</taxon>
    </lineage>
</organism>
<dbReference type="Gene3D" id="1.10.260.40">
    <property type="entry name" value="lambda repressor-like DNA-binding domains"/>
    <property type="match status" value="1"/>
</dbReference>
<dbReference type="EMBL" id="AP024955">
    <property type="protein sequence ID" value="BCZ79255.1"/>
    <property type="molecule type" value="Genomic_DNA"/>
</dbReference>
<dbReference type="Proteomes" id="UP001319874">
    <property type="component" value="Chromosome 1"/>
</dbReference>
<sequence length="50" mass="5810">MRYPFLIKEIALQAGLGMATVDRVPNGRAHVREHARRRARQVIRELVRSN</sequence>
<dbReference type="RefSeq" id="WP_229512179.1">
    <property type="nucleotide sequence ID" value="NZ_AP024955.1"/>
</dbReference>
<reference evidence="2 3" key="1">
    <citation type="journal article" date="2022" name="Front. Microbiol.">
        <title>Identification and characterization of a novel class of self-sufficient cytochrome P450 hydroxylase involved in cyclohexanecarboxylate degradation in Paraburkholderia terrae strain KU-64.</title>
        <authorList>
            <person name="Yamamoto T."/>
            <person name="Hasegawa Y."/>
            <person name="Iwaki H."/>
        </authorList>
    </citation>
    <scope>NUCLEOTIDE SEQUENCE [LARGE SCALE GENOMIC DNA]</scope>
    <source>
        <strain evidence="2 3">KU-64</strain>
    </source>
</reference>
<accession>A0ABN6JEA9</accession>
<name>A0ABN6JEA9_9BURK</name>
<feature type="domain" description="HTH lacI-type" evidence="1">
    <location>
        <begin position="7"/>
        <end position="46"/>
    </location>
</feature>